<evidence type="ECO:0000256" key="8">
    <source>
        <dbReference type="ARBA" id="ARBA00023002"/>
    </source>
</evidence>
<comment type="cofactor">
    <cofactor evidence="1 9 10 12">
        <name>FMN</name>
        <dbReference type="ChEBI" id="CHEBI:58210"/>
    </cofactor>
</comment>
<gene>
    <name evidence="14" type="ORF">C1I91_09465</name>
</gene>
<dbReference type="PIRSF" id="PIRSF006621">
    <property type="entry name" value="Dus"/>
    <property type="match status" value="1"/>
</dbReference>
<keyword evidence="3 9" id="KW-0285">Flavoprotein</keyword>
<feature type="site" description="Interacts with tRNA; defines subfamily-specific binding signature" evidence="9">
    <location>
        <position position="191"/>
    </location>
</feature>
<comment type="function">
    <text evidence="9">Catalyzes the synthesis of 5,6-dihydrouridine (D), a modified base found in the D-loop of most tRNAs, via the reduction of the C5-C6 double bond in target uridines. Specifically modifies U20 and U20a in tRNAs.</text>
</comment>
<dbReference type="KEGG" id="cmah:C1I91_09465"/>
<keyword evidence="15" id="KW-1185">Reference proteome</keyword>
<evidence type="ECO:0000256" key="10">
    <source>
        <dbReference type="PIRNR" id="PIRNR006621"/>
    </source>
</evidence>
<dbReference type="RefSeq" id="WP_128212651.1">
    <property type="nucleotide sequence ID" value="NZ_CP025746.1"/>
</dbReference>
<comment type="catalytic activity">
    <reaction evidence="9">
        <text>5,6-dihydrouridine(20a) in tRNA + NADP(+) = uridine(20a) in tRNA + NADPH + H(+)</text>
        <dbReference type="Rhea" id="RHEA:53344"/>
        <dbReference type="Rhea" id="RHEA-COMP:13535"/>
        <dbReference type="Rhea" id="RHEA-COMP:13536"/>
        <dbReference type="ChEBI" id="CHEBI:15378"/>
        <dbReference type="ChEBI" id="CHEBI:57783"/>
        <dbReference type="ChEBI" id="CHEBI:58349"/>
        <dbReference type="ChEBI" id="CHEBI:65315"/>
        <dbReference type="ChEBI" id="CHEBI:74443"/>
    </reaction>
</comment>
<comment type="similarity">
    <text evidence="10">Belongs to the dus family.</text>
</comment>
<protein>
    <recommendedName>
        <fullName evidence="9">tRNA-dihydrouridine(20/20a) synthase</fullName>
        <ecNumber evidence="9">1.3.1.91</ecNumber>
    </recommendedName>
    <alternativeName>
        <fullName evidence="9">DusA-like U20-specific dihydrouridine synthase</fullName>
        <shortName evidence="9">U20-specific Dus</shortName>
    </alternativeName>
</protein>
<feature type="active site" description="Proton donor" evidence="9 11">
    <location>
        <position position="96"/>
    </location>
</feature>
<keyword evidence="6 9" id="KW-0521">NADP</keyword>
<keyword evidence="2 9" id="KW-0820">tRNA-binding</keyword>
<feature type="binding site" evidence="9 12">
    <location>
        <position position="179"/>
    </location>
    <ligand>
        <name>FMN</name>
        <dbReference type="ChEBI" id="CHEBI:58210"/>
    </ligand>
</feature>
<dbReference type="NCBIfam" id="NF008774">
    <property type="entry name" value="PRK11815.1"/>
    <property type="match status" value="1"/>
</dbReference>
<feature type="binding site" evidence="9 12">
    <location>
        <position position="66"/>
    </location>
    <ligand>
        <name>FMN</name>
        <dbReference type="ChEBI" id="CHEBI:58210"/>
    </ligand>
</feature>
<dbReference type="Gene3D" id="3.20.20.70">
    <property type="entry name" value="Aldolase class I"/>
    <property type="match status" value="1"/>
</dbReference>
<reference evidence="14 15" key="1">
    <citation type="submission" date="2018-01" db="EMBL/GenBank/DDBJ databases">
        <title>Genome Sequencing and Assembly of Anaerobacter polyendosporus strain CT4.</title>
        <authorList>
            <person name="Tachaapaikoon C."/>
            <person name="Sutheeworapong S."/>
            <person name="Jenjaroenpun P."/>
            <person name="Wongsurawat T."/>
            <person name="Nookeaw I."/>
            <person name="Cheawchanlertfa P."/>
            <person name="Kosugi A."/>
            <person name="Cheevadhanarak S."/>
            <person name="Ratanakhanokchai K."/>
        </authorList>
    </citation>
    <scope>NUCLEOTIDE SEQUENCE [LARGE SCALE GENOMIC DNA]</scope>
    <source>
        <strain evidence="14 15">CT4</strain>
    </source>
</reference>
<dbReference type="PROSITE" id="PS01136">
    <property type="entry name" value="UPF0034"/>
    <property type="match status" value="1"/>
</dbReference>
<organism evidence="14 15">
    <name type="scientific">Clostridium manihotivorum</name>
    <dbReference type="NCBI Taxonomy" id="2320868"/>
    <lineage>
        <taxon>Bacteria</taxon>
        <taxon>Bacillati</taxon>
        <taxon>Bacillota</taxon>
        <taxon>Clostridia</taxon>
        <taxon>Eubacteriales</taxon>
        <taxon>Clostridiaceae</taxon>
        <taxon>Clostridium</taxon>
    </lineage>
</organism>
<dbReference type="Proteomes" id="UP000286268">
    <property type="component" value="Chromosome"/>
</dbReference>
<dbReference type="GO" id="GO:0010181">
    <property type="term" value="F:FMN binding"/>
    <property type="evidence" value="ECO:0007669"/>
    <property type="project" value="UniProtKB-UniRule"/>
</dbReference>
<evidence type="ECO:0000256" key="6">
    <source>
        <dbReference type="ARBA" id="ARBA00022857"/>
    </source>
</evidence>
<dbReference type="OrthoDB" id="9764501at2"/>
<dbReference type="NCBIfam" id="TIGR00742">
    <property type="entry name" value="yjbN"/>
    <property type="match status" value="1"/>
</dbReference>
<accession>A0A410DS25</accession>
<dbReference type="PANTHER" id="PTHR42907">
    <property type="entry name" value="FMN-LINKED OXIDOREDUCTASES SUPERFAMILY PROTEIN"/>
    <property type="match status" value="1"/>
</dbReference>
<keyword evidence="5 9" id="KW-0819">tRNA processing</keyword>
<evidence type="ECO:0000259" key="13">
    <source>
        <dbReference type="Pfam" id="PF01207"/>
    </source>
</evidence>
<evidence type="ECO:0000256" key="1">
    <source>
        <dbReference type="ARBA" id="ARBA00001917"/>
    </source>
</evidence>
<dbReference type="GO" id="GO:0102266">
    <property type="term" value="F:tRNA-dihydrouridine20a synthase activity"/>
    <property type="evidence" value="ECO:0007669"/>
    <property type="project" value="RHEA"/>
</dbReference>
<evidence type="ECO:0000256" key="5">
    <source>
        <dbReference type="ARBA" id="ARBA00022694"/>
    </source>
</evidence>
<comment type="caution">
    <text evidence="9">Lacks conserved residue(s) required for the propagation of feature annotation.</text>
</comment>
<comment type="similarity">
    <text evidence="9">Belongs to the Dus family. DusA subfamily.</text>
</comment>
<dbReference type="InterPro" id="IPR018517">
    <property type="entry name" value="tRNA_hU_synthase_CS"/>
</dbReference>
<dbReference type="GO" id="GO:0102264">
    <property type="term" value="F:tRNA-dihydrouridine20 synthase activity"/>
    <property type="evidence" value="ECO:0007669"/>
    <property type="project" value="UniProtKB-EC"/>
</dbReference>
<name>A0A410DS25_9CLOT</name>
<dbReference type="GO" id="GO:0000049">
    <property type="term" value="F:tRNA binding"/>
    <property type="evidence" value="ECO:0007669"/>
    <property type="project" value="UniProtKB-UniRule"/>
</dbReference>
<feature type="binding site" evidence="9 12">
    <location>
        <begin position="13"/>
        <end position="15"/>
    </location>
    <ligand>
        <name>FMN</name>
        <dbReference type="ChEBI" id="CHEBI:58210"/>
    </ligand>
</feature>
<keyword evidence="7 9" id="KW-0694">RNA-binding</keyword>
<evidence type="ECO:0000256" key="4">
    <source>
        <dbReference type="ARBA" id="ARBA00022643"/>
    </source>
</evidence>
<dbReference type="CDD" id="cd02801">
    <property type="entry name" value="DUS_like_FMN"/>
    <property type="match status" value="1"/>
</dbReference>
<keyword evidence="8 9" id="KW-0560">Oxidoreductase</keyword>
<dbReference type="Gene3D" id="1.20.120.1460">
    <property type="match status" value="1"/>
</dbReference>
<dbReference type="InterPro" id="IPR013785">
    <property type="entry name" value="Aldolase_TIM"/>
</dbReference>
<comment type="catalytic activity">
    <reaction evidence="9">
        <text>5,6-dihydrouridine(20a) in tRNA + NAD(+) = uridine(20a) in tRNA + NADH + H(+)</text>
        <dbReference type="Rhea" id="RHEA:53348"/>
        <dbReference type="Rhea" id="RHEA-COMP:13535"/>
        <dbReference type="Rhea" id="RHEA-COMP:13536"/>
        <dbReference type="ChEBI" id="CHEBI:15378"/>
        <dbReference type="ChEBI" id="CHEBI:57540"/>
        <dbReference type="ChEBI" id="CHEBI:57945"/>
        <dbReference type="ChEBI" id="CHEBI:65315"/>
        <dbReference type="ChEBI" id="CHEBI:74443"/>
    </reaction>
</comment>
<dbReference type="EC" id="1.3.1.91" evidence="9"/>
<feature type="site" description="Interacts with tRNA" evidence="9">
    <location>
        <position position="93"/>
    </location>
</feature>
<dbReference type="Pfam" id="PF01207">
    <property type="entry name" value="Dus"/>
    <property type="match status" value="1"/>
</dbReference>
<dbReference type="AlphaFoldDB" id="A0A410DS25"/>
<keyword evidence="4 9" id="KW-0288">FMN</keyword>
<evidence type="ECO:0000313" key="15">
    <source>
        <dbReference type="Proteomes" id="UP000286268"/>
    </source>
</evidence>
<comment type="catalytic activity">
    <reaction evidence="9">
        <text>5,6-dihydrouridine(20) in tRNA + NADP(+) = uridine(20) in tRNA + NADPH + H(+)</text>
        <dbReference type="Rhea" id="RHEA:53336"/>
        <dbReference type="Rhea" id="RHEA-COMP:13533"/>
        <dbReference type="Rhea" id="RHEA-COMP:13534"/>
        <dbReference type="ChEBI" id="CHEBI:15378"/>
        <dbReference type="ChEBI" id="CHEBI:57783"/>
        <dbReference type="ChEBI" id="CHEBI:58349"/>
        <dbReference type="ChEBI" id="CHEBI:65315"/>
        <dbReference type="ChEBI" id="CHEBI:74443"/>
        <dbReference type="EC" id="1.3.1.91"/>
    </reaction>
</comment>
<feature type="domain" description="DUS-like FMN-binding" evidence="13">
    <location>
        <begin position="11"/>
        <end position="318"/>
    </location>
</feature>
<evidence type="ECO:0000256" key="11">
    <source>
        <dbReference type="PIRSR" id="PIRSR006621-1"/>
    </source>
</evidence>
<dbReference type="PANTHER" id="PTHR42907:SF1">
    <property type="entry name" value="FMN-LINKED OXIDOREDUCTASES SUPERFAMILY PROTEIN"/>
    <property type="match status" value="1"/>
</dbReference>
<feature type="binding site" evidence="9 12">
    <location>
        <position position="135"/>
    </location>
    <ligand>
        <name>FMN</name>
        <dbReference type="ChEBI" id="CHEBI:58210"/>
    </ligand>
</feature>
<evidence type="ECO:0000313" key="14">
    <source>
        <dbReference type="EMBL" id="QAA31857.1"/>
    </source>
</evidence>
<dbReference type="InterPro" id="IPR001269">
    <property type="entry name" value="DUS_fam"/>
</dbReference>
<evidence type="ECO:0000256" key="3">
    <source>
        <dbReference type="ARBA" id="ARBA00022630"/>
    </source>
</evidence>
<dbReference type="EMBL" id="CP025746">
    <property type="protein sequence ID" value="QAA31857.1"/>
    <property type="molecule type" value="Genomic_DNA"/>
</dbReference>
<evidence type="ECO:0000256" key="2">
    <source>
        <dbReference type="ARBA" id="ARBA00022555"/>
    </source>
</evidence>
<evidence type="ECO:0000256" key="9">
    <source>
        <dbReference type="HAMAP-Rule" id="MF_02041"/>
    </source>
</evidence>
<comment type="catalytic activity">
    <reaction evidence="9">
        <text>5,6-dihydrouridine(20) in tRNA + NAD(+) = uridine(20) in tRNA + NADH + H(+)</text>
        <dbReference type="Rhea" id="RHEA:53340"/>
        <dbReference type="Rhea" id="RHEA-COMP:13533"/>
        <dbReference type="Rhea" id="RHEA-COMP:13534"/>
        <dbReference type="ChEBI" id="CHEBI:15378"/>
        <dbReference type="ChEBI" id="CHEBI:57540"/>
        <dbReference type="ChEBI" id="CHEBI:57945"/>
        <dbReference type="ChEBI" id="CHEBI:65315"/>
        <dbReference type="ChEBI" id="CHEBI:74443"/>
        <dbReference type="EC" id="1.3.1.91"/>
    </reaction>
</comment>
<sequence>MPNTFEHKISIAPMVDKTDKHFRFFARLLTKKTLLYTEMITAQAIINGDRKRLLDFDSIENPLALQIAASNPEELYQAVKLAEDWDYDEINLNAGCPSDRVSGNMMGACLMAYPDLIFEMLSAMKSATNKPITVKHRIGISSSKVTSPFMPYGEFKDYDQLVEFINIINKANPVRNIIHARIAILEGLSPKENREIPPLDYELVYKLKEDTPKANIEINGGIKDLDQIKEHLNHVDSVMIGREAYSNPVFMAKFDSLYDYKHPVSLTRRSIIEDFIPYIENLERSGENAHLALSHTLGLFQNMPGSSQWKRLISTPSRGSKSQLLREALSSLPQDILDKEI</sequence>
<keyword evidence="12" id="KW-0547">Nucleotide-binding</keyword>
<feature type="binding site" evidence="9 12">
    <location>
        <begin position="241"/>
        <end position="242"/>
    </location>
    <ligand>
        <name>FMN</name>
        <dbReference type="ChEBI" id="CHEBI:58210"/>
    </ligand>
</feature>
<dbReference type="SUPFAM" id="SSF51395">
    <property type="entry name" value="FMN-linked oxidoreductases"/>
    <property type="match status" value="1"/>
</dbReference>
<evidence type="ECO:0000256" key="12">
    <source>
        <dbReference type="PIRSR" id="PIRSR006621-2"/>
    </source>
</evidence>
<dbReference type="GO" id="GO:0050660">
    <property type="term" value="F:flavin adenine dinucleotide binding"/>
    <property type="evidence" value="ECO:0007669"/>
    <property type="project" value="InterPro"/>
</dbReference>
<dbReference type="InterPro" id="IPR035587">
    <property type="entry name" value="DUS-like_FMN-bd"/>
</dbReference>
<dbReference type="InterPro" id="IPR004653">
    <property type="entry name" value="DusA"/>
</dbReference>
<feature type="binding site" evidence="9 12">
    <location>
        <begin position="219"/>
        <end position="221"/>
    </location>
    <ligand>
        <name>FMN</name>
        <dbReference type="ChEBI" id="CHEBI:58210"/>
    </ligand>
</feature>
<proteinExistence type="inferred from homology"/>
<dbReference type="HAMAP" id="MF_02041">
    <property type="entry name" value="DusA_subfam"/>
    <property type="match status" value="1"/>
</dbReference>
<feature type="site" description="Interacts with tRNA" evidence="9">
    <location>
        <position position="194"/>
    </location>
</feature>
<evidence type="ECO:0000256" key="7">
    <source>
        <dbReference type="ARBA" id="ARBA00022884"/>
    </source>
</evidence>